<name>J3N3L2_ORYBR</name>
<dbReference type="EnsemblPlants" id="OB10G21100.1">
    <property type="protein sequence ID" value="OB10G21100.1"/>
    <property type="gene ID" value="OB10G21100"/>
</dbReference>
<dbReference type="Proteomes" id="UP000006038">
    <property type="component" value="Chromosome 10"/>
</dbReference>
<evidence type="ECO:0000313" key="2">
    <source>
        <dbReference type="Proteomes" id="UP000006038"/>
    </source>
</evidence>
<accession>J3N3L2</accession>
<proteinExistence type="predicted"/>
<evidence type="ECO:0000313" key="1">
    <source>
        <dbReference type="EnsemblPlants" id="OB10G21100.1"/>
    </source>
</evidence>
<reference evidence="1" key="2">
    <citation type="submission" date="2013-04" db="UniProtKB">
        <authorList>
            <consortium name="EnsemblPlants"/>
        </authorList>
    </citation>
    <scope>IDENTIFICATION</scope>
</reference>
<sequence length="85" mass="8929">MLRRSTDDLNPCHGLAGLGASDSDGDCLYGFEGTEERAAATFFAVGGNNSGDGSAGKMVNTMRVTSSAQRCWLAFCSLLCKMVAR</sequence>
<dbReference type="Gramene" id="OB10G21100.1">
    <property type="protein sequence ID" value="OB10G21100.1"/>
    <property type="gene ID" value="OB10G21100"/>
</dbReference>
<dbReference type="AlphaFoldDB" id="J3N3L2"/>
<reference evidence="1" key="1">
    <citation type="journal article" date="2013" name="Nat. Commun.">
        <title>Whole-genome sequencing of Oryza brachyantha reveals mechanisms underlying Oryza genome evolution.</title>
        <authorList>
            <person name="Chen J."/>
            <person name="Huang Q."/>
            <person name="Gao D."/>
            <person name="Wang J."/>
            <person name="Lang Y."/>
            <person name="Liu T."/>
            <person name="Li B."/>
            <person name="Bai Z."/>
            <person name="Luis Goicoechea J."/>
            <person name="Liang C."/>
            <person name="Chen C."/>
            <person name="Zhang W."/>
            <person name="Sun S."/>
            <person name="Liao Y."/>
            <person name="Zhang X."/>
            <person name="Yang L."/>
            <person name="Song C."/>
            <person name="Wang M."/>
            <person name="Shi J."/>
            <person name="Liu G."/>
            <person name="Liu J."/>
            <person name="Zhou H."/>
            <person name="Zhou W."/>
            <person name="Yu Q."/>
            <person name="An N."/>
            <person name="Chen Y."/>
            <person name="Cai Q."/>
            <person name="Wang B."/>
            <person name="Liu B."/>
            <person name="Min J."/>
            <person name="Huang Y."/>
            <person name="Wu H."/>
            <person name="Li Z."/>
            <person name="Zhang Y."/>
            <person name="Yin Y."/>
            <person name="Song W."/>
            <person name="Jiang J."/>
            <person name="Jackson S.A."/>
            <person name="Wing R.A."/>
            <person name="Wang J."/>
            <person name="Chen M."/>
        </authorList>
    </citation>
    <scope>NUCLEOTIDE SEQUENCE [LARGE SCALE GENOMIC DNA]</scope>
    <source>
        <strain evidence="1">cv. IRGC 101232</strain>
    </source>
</reference>
<keyword evidence="2" id="KW-1185">Reference proteome</keyword>
<dbReference type="HOGENOM" id="CLU_2516239_0_0_1"/>
<protein>
    <submittedName>
        <fullName evidence="1">Uncharacterized protein</fullName>
    </submittedName>
</protein>
<organism evidence="1">
    <name type="scientific">Oryza brachyantha</name>
    <name type="common">malo sina</name>
    <dbReference type="NCBI Taxonomy" id="4533"/>
    <lineage>
        <taxon>Eukaryota</taxon>
        <taxon>Viridiplantae</taxon>
        <taxon>Streptophyta</taxon>
        <taxon>Embryophyta</taxon>
        <taxon>Tracheophyta</taxon>
        <taxon>Spermatophyta</taxon>
        <taxon>Magnoliopsida</taxon>
        <taxon>Liliopsida</taxon>
        <taxon>Poales</taxon>
        <taxon>Poaceae</taxon>
        <taxon>BOP clade</taxon>
        <taxon>Oryzoideae</taxon>
        <taxon>Oryzeae</taxon>
        <taxon>Oryzinae</taxon>
        <taxon>Oryza</taxon>
    </lineage>
</organism>